<comment type="caution">
    <text evidence="2">The sequence shown here is derived from an EMBL/GenBank/DDBJ whole genome shotgun (WGS) entry which is preliminary data.</text>
</comment>
<accession>A0A211ZHQ0</accession>
<keyword evidence="3" id="KW-1185">Reference proteome</keyword>
<evidence type="ECO:0000259" key="1">
    <source>
        <dbReference type="SMART" id="SM00327"/>
    </source>
</evidence>
<dbReference type="Gene3D" id="3.40.50.410">
    <property type="entry name" value="von Willebrand factor, type A domain"/>
    <property type="match status" value="1"/>
</dbReference>
<dbReference type="InterPro" id="IPR020719">
    <property type="entry name" value="RNA3'_term_phos_cycl-like_CS"/>
</dbReference>
<dbReference type="InterPro" id="IPR050458">
    <property type="entry name" value="LolB"/>
</dbReference>
<sequence length="340" mass="37069">MDDAMEVLYGRRHAQRGFRPGGGGSLDPSAIVVPRWLDEVRTLFPASVFETVQGHAVERFGMAELLADADVLQRLEPNLGLMKVLLSFRGRADPKVAGPIREIVRKVVEELRRKLASEVAQALSGSRSRFRRSPHRRMANLDVRATIRANLRHYQPDRRALIAARLIFTARHQRRMPWTIILCVDQSGSMLGSLIHAAVLAAILASLPAVQVKLVAFDTSVVDLSDRIDDPVDLLLSVQLGGGTDIGQAVAYCDGLVTQPSRTVLALISDFEEGGSPAALIRAVRRLAEARVTLIGLAALDGEATPVYDRAMAVRLADAGMAVAALTPDRFAEWLCEVMT</sequence>
<dbReference type="AlphaFoldDB" id="A0A211ZHQ0"/>
<evidence type="ECO:0000313" key="3">
    <source>
        <dbReference type="Proteomes" id="UP000196655"/>
    </source>
</evidence>
<feature type="domain" description="VWFA" evidence="1">
    <location>
        <begin position="177"/>
        <end position="336"/>
    </location>
</feature>
<dbReference type="SUPFAM" id="SSF53300">
    <property type="entry name" value="vWA-like"/>
    <property type="match status" value="1"/>
</dbReference>
<proteinExistence type="predicted"/>
<dbReference type="PANTHER" id="PTHR30634:SF16">
    <property type="entry name" value="OUTER-MEMBRANE LIPOPROTEIN LOLB"/>
    <property type="match status" value="1"/>
</dbReference>
<dbReference type="OrthoDB" id="9789979at2"/>
<dbReference type="Pfam" id="PF05762">
    <property type="entry name" value="VWA_CoxE"/>
    <property type="match status" value="1"/>
</dbReference>
<dbReference type="Proteomes" id="UP000196655">
    <property type="component" value="Unassembled WGS sequence"/>
</dbReference>
<dbReference type="InterPro" id="IPR036465">
    <property type="entry name" value="vWFA_dom_sf"/>
</dbReference>
<dbReference type="SMART" id="SM00327">
    <property type="entry name" value="VWA"/>
    <property type="match status" value="1"/>
</dbReference>
<organism evidence="2 3">
    <name type="scientific">Inquilinus limosus</name>
    <dbReference type="NCBI Taxonomy" id="171674"/>
    <lineage>
        <taxon>Bacteria</taxon>
        <taxon>Pseudomonadati</taxon>
        <taxon>Pseudomonadota</taxon>
        <taxon>Alphaproteobacteria</taxon>
        <taxon>Rhodospirillales</taxon>
        <taxon>Rhodospirillaceae</taxon>
        <taxon>Inquilinus</taxon>
    </lineage>
</organism>
<dbReference type="InterPro" id="IPR002035">
    <property type="entry name" value="VWF_A"/>
</dbReference>
<name>A0A211ZHQ0_9PROT</name>
<dbReference type="EMBL" id="NHON01000053">
    <property type="protein sequence ID" value="OWJ64647.1"/>
    <property type="molecule type" value="Genomic_DNA"/>
</dbReference>
<dbReference type="InterPro" id="IPR008912">
    <property type="entry name" value="Uncharacterised_CoxE"/>
</dbReference>
<dbReference type="PANTHER" id="PTHR30634">
    <property type="entry name" value="OUTER MEMBRANE LOLAB LIPOPROTEIN INSERTION APPARATUS"/>
    <property type="match status" value="1"/>
</dbReference>
<dbReference type="PROSITE" id="PS01287">
    <property type="entry name" value="RTC"/>
    <property type="match status" value="1"/>
</dbReference>
<protein>
    <submittedName>
        <fullName evidence="2">VWA containing CoxE family protein</fullName>
    </submittedName>
</protein>
<reference evidence="3" key="1">
    <citation type="submission" date="2017-05" db="EMBL/GenBank/DDBJ databases">
        <authorList>
            <person name="Macchi M."/>
            <person name="Festa S."/>
            <person name="Coppotelli B.M."/>
            <person name="Morelli I.S."/>
        </authorList>
    </citation>
    <scope>NUCLEOTIDE SEQUENCE [LARGE SCALE GENOMIC DNA]</scope>
    <source>
        <strain evidence="3">I</strain>
    </source>
</reference>
<evidence type="ECO:0000313" key="2">
    <source>
        <dbReference type="EMBL" id="OWJ64647.1"/>
    </source>
</evidence>
<gene>
    <name evidence="2" type="ORF">BWR60_23755</name>
</gene>